<gene>
    <name evidence="5" type="ORF">IV501_15045</name>
</gene>
<comment type="similarity">
    <text evidence="1">Belongs to the LytR/CpsA/Psr (LCP) family.</text>
</comment>
<dbReference type="Pfam" id="PF03816">
    <property type="entry name" value="LytR_cpsA_psr"/>
    <property type="match status" value="1"/>
</dbReference>
<evidence type="ECO:0000256" key="3">
    <source>
        <dbReference type="SAM" id="Phobius"/>
    </source>
</evidence>
<evidence type="ECO:0000256" key="1">
    <source>
        <dbReference type="ARBA" id="ARBA00006068"/>
    </source>
</evidence>
<dbReference type="Gene3D" id="3.40.630.190">
    <property type="entry name" value="LCP protein"/>
    <property type="match status" value="1"/>
</dbReference>
<feature type="transmembrane region" description="Helical" evidence="3">
    <location>
        <begin position="31"/>
        <end position="54"/>
    </location>
</feature>
<dbReference type="Proteomes" id="UP000636458">
    <property type="component" value="Unassembled WGS sequence"/>
</dbReference>
<evidence type="ECO:0000259" key="4">
    <source>
        <dbReference type="Pfam" id="PF03816"/>
    </source>
</evidence>
<keyword evidence="3" id="KW-1133">Transmembrane helix</keyword>
<reference evidence="5" key="1">
    <citation type="submission" date="2021-01" db="EMBL/GenBank/DDBJ databases">
        <title>Lacisediminihabitans sp. nov. strain G11-30, isolated from Antarctic Soil.</title>
        <authorList>
            <person name="Li J."/>
        </authorList>
    </citation>
    <scope>NUCLEOTIDE SEQUENCE</scope>
    <source>
        <strain evidence="5">G11-30</strain>
    </source>
</reference>
<evidence type="ECO:0000256" key="2">
    <source>
        <dbReference type="SAM" id="MobiDB-lite"/>
    </source>
</evidence>
<keyword evidence="3" id="KW-0472">Membrane</keyword>
<protein>
    <submittedName>
        <fullName evidence="5">LCP family protein</fullName>
    </submittedName>
</protein>
<dbReference type="InterPro" id="IPR050922">
    <property type="entry name" value="LytR/CpsA/Psr_CW_biosynth"/>
</dbReference>
<evidence type="ECO:0000313" key="5">
    <source>
        <dbReference type="EMBL" id="MBK4348953.1"/>
    </source>
</evidence>
<feature type="domain" description="Cell envelope-related transcriptional attenuator" evidence="4">
    <location>
        <begin position="109"/>
        <end position="266"/>
    </location>
</feature>
<dbReference type="RefSeq" id="WP_200557156.1">
    <property type="nucleotide sequence ID" value="NZ_JAEPES010000006.1"/>
</dbReference>
<dbReference type="AlphaFoldDB" id="A0A934SU07"/>
<feature type="region of interest" description="Disordered" evidence="2">
    <location>
        <begin position="358"/>
        <end position="396"/>
    </location>
</feature>
<evidence type="ECO:0000313" key="6">
    <source>
        <dbReference type="Proteomes" id="UP000636458"/>
    </source>
</evidence>
<dbReference type="InterPro" id="IPR004474">
    <property type="entry name" value="LytR_CpsA_psr"/>
</dbReference>
<dbReference type="NCBIfam" id="TIGR00350">
    <property type="entry name" value="lytR_cpsA_psr"/>
    <property type="match status" value="1"/>
</dbReference>
<name>A0A934SU07_9MICO</name>
<keyword evidence="6" id="KW-1185">Reference proteome</keyword>
<sequence>MSDLPPRGRAAALPVLVRHGRLPKANLAVTIVKILAAALAVVLVSGASVAAITLGQFQGQIKKVHLVGETQGPPPSLGAFDGGFNILIVGSDTREGQGAQFGKDDSTLNDVTMLVHVSEDQTNAVAVSIPRDMVVPIPSCPRADGKGSYSAMSAMPINNTLAYGGLPCTVLTVQKLTGLNIPFAALITFQGVIQMSDAVGGVPVCVNGPLQDPYTGIDLPKAGTYTLQGGDALAFLRSRHGVGDGSDLGRISSQQVYLSSLVRTVKSNSTLTDFGKLYAIAQAATKNMTLSDSLSNVNTMVSMALVLKGIPLDHITFVQYPSTTGVGGIYSGKVAPLTGPATALFAKIADDKPFTLDSGTGRGSVTDPTAPTAPATPSAAATATATPPDSAAPLSGVLGQTAADYTCSKVNK</sequence>
<organism evidence="5 6">
    <name type="scientific">Lacisediminihabitans changchengi</name>
    <dbReference type="NCBI Taxonomy" id="2787634"/>
    <lineage>
        <taxon>Bacteria</taxon>
        <taxon>Bacillati</taxon>
        <taxon>Actinomycetota</taxon>
        <taxon>Actinomycetes</taxon>
        <taxon>Micrococcales</taxon>
        <taxon>Microbacteriaceae</taxon>
        <taxon>Lacisediminihabitans</taxon>
    </lineage>
</organism>
<dbReference type="PANTHER" id="PTHR33392">
    <property type="entry name" value="POLYISOPRENYL-TEICHOIC ACID--PEPTIDOGLYCAN TEICHOIC ACID TRANSFERASE TAGU"/>
    <property type="match status" value="1"/>
</dbReference>
<proteinExistence type="inferred from homology"/>
<feature type="compositionally biased region" description="Low complexity" evidence="2">
    <location>
        <begin position="366"/>
        <end position="393"/>
    </location>
</feature>
<accession>A0A934SU07</accession>
<dbReference type="EMBL" id="JAEPES010000006">
    <property type="protein sequence ID" value="MBK4348953.1"/>
    <property type="molecule type" value="Genomic_DNA"/>
</dbReference>
<keyword evidence="3" id="KW-0812">Transmembrane</keyword>
<dbReference type="PANTHER" id="PTHR33392:SF6">
    <property type="entry name" value="POLYISOPRENYL-TEICHOIC ACID--PEPTIDOGLYCAN TEICHOIC ACID TRANSFERASE TAGU"/>
    <property type="match status" value="1"/>
</dbReference>
<comment type="caution">
    <text evidence="5">The sequence shown here is derived from an EMBL/GenBank/DDBJ whole genome shotgun (WGS) entry which is preliminary data.</text>
</comment>